<sequence length="189" mass="23095">IIRDYEKKIQDLEEQNQYLSERNQILEKSNDDFVNLYTNACYHFGESWDVFYENNVDYQYFEQEVVNFEIKGVKENGEENEKQHSETIISRNLNFNNCVAAQIIELSDDEKSVYTVSDSYDEDYNDAFKEKRQEYSENYSFYDNDNFYYDEKKSESDGYEEFLEQKVYDDYERYLEDKNTQNFLYYMSQ</sequence>
<dbReference type="EMBL" id="CAJVPW010061850">
    <property type="protein sequence ID" value="CAG8782633.1"/>
    <property type="molecule type" value="Genomic_DNA"/>
</dbReference>
<reference evidence="1" key="1">
    <citation type="submission" date="2021-06" db="EMBL/GenBank/DDBJ databases">
        <authorList>
            <person name="Kallberg Y."/>
            <person name="Tangrot J."/>
            <person name="Rosling A."/>
        </authorList>
    </citation>
    <scope>NUCLEOTIDE SEQUENCE</scope>
    <source>
        <strain evidence="1">28 12/20/2015</strain>
    </source>
</reference>
<organism evidence="1 2">
    <name type="scientific">Cetraspora pellucida</name>
    <dbReference type="NCBI Taxonomy" id="1433469"/>
    <lineage>
        <taxon>Eukaryota</taxon>
        <taxon>Fungi</taxon>
        <taxon>Fungi incertae sedis</taxon>
        <taxon>Mucoromycota</taxon>
        <taxon>Glomeromycotina</taxon>
        <taxon>Glomeromycetes</taxon>
        <taxon>Diversisporales</taxon>
        <taxon>Gigasporaceae</taxon>
        <taxon>Cetraspora</taxon>
    </lineage>
</organism>
<feature type="non-terminal residue" evidence="1">
    <location>
        <position position="189"/>
    </location>
</feature>
<accession>A0ACA9R9U0</accession>
<proteinExistence type="predicted"/>
<name>A0ACA9R9U0_9GLOM</name>
<protein>
    <submittedName>
        <fullName evidence="1">11088_t:CDS:1</fullName>
    </submittedName>
</protein>
<comment type="caution">
    <text evidence="1">The sequence shown here is derived from an EMBL/GenBank/DDBJ whole genome shotgun (WGS) entry which is preliminary data.</text>
</comment>
<feature type="non-terminal residue" evidence="1">
    <location>
        <position position="1"/>
    </location>
</feature>
<evidence type="ECO:0000313" key="1">
    <source>
        <dbReference type="EMBL" id="CAG8782633.1"/>
    </source>
</evidence>
<evidence type="ECO:0000313" key="2">
    <source>
        <dbReference type="Proteomes" id="UP000789366"/>
    </source>
</evidence>
<gene>
    <name evidence="1" type="ORF">SPELUC_LOCUS16536</name>
</gene>
<dbReference type="Proteomes" id="UP000789366">
    <property type="component" value="Unassembled WGS sequence"/>
</dbReference>
<keyword evidence="2" id="KW-1185">Reference proteome</keyword>